<organism evidence="1 2">
    <name type="scientific">Thalassiosira oceanica</name>
    <name type="common">Marine diatom</name>
    <dbReference type="NCBI Taxonomy" id="159749"/>
    <lineage>
        <taxon>Eukaryota</taxon>
        <taxon>Sar</taxon>
        <taxon>Stramenopiles</taxon>
        <taxon>Ochrophyta</taxon>
        <taxon>Bacillariophyta</taxon>
        <taxon>Coscinodiscophyceae</taxon>
        <taxon>Thalassiosirophycidae</taxon>
        <taxon>Thalassiosirales</taxon>
        <taxon>Thalassiosiraceae</taxon>
        <taxon>Thalassiosira</taxon>
    </lineage>
</organism>
<reference evidence="1 2" key="1">
    <citation type="journal article" date="2012" name="Genome Biol.">
        <title>Genome and low-iron response of an oceanic diatom adapted to chronic iron limitation.</title>
        <authorList>
            <person name="Lommer M."/>
            <person name="Specht M."/>
            <person name="Roy A.S."/>
            <person name="Kraemer L."/>
            <person name="Andreson R."/>
            <person name="Gutowska M.A."/>
            <person name="Wolf J."/>
            <person name="Bergner S.V."/>
            <person name="Schilhabel M.B."/>
            <person name="Klostermeier U.C."/>
            <person name="Beiko R.G."/>
            <person name="Rosenstiel P."/>
            <person name="Hippler M."/>
            <person name="Laroche J."/>
        </authorList>
    </citation>
    <scope>NUCLEOTIDE SEQUENCE [LARGE SCALE GENOMIC DNA]</scope>
    <source>
        <strain evidence="1 2">CCMP1005</strain>
    </source>
</reference>
<keyword evidence="2" id="KW-1185">Reference proteome</keyword>
<evidence type="ECO:0000313" key="2">
    <source>
        <dbReference type="Proteomes" id="UP000266841"/>
    </source>
</evidence>
<sequence length="370" mass="39889">EAGFLGFAHSRHSTSCFCYYDAAVARLGSTLGGVTQILDGYNLHGGNDNSGMCVLLKDDHAASNLYGPTLATEGFDDEGTPEGFGFEAHGTFHQLKMYCRRGVTSVTLPPFVEGIQHAICTFGENNPDTISVSPINDGGICIFIVSYQRNVWGPSLTALGWIYVGLPAGFGYGNQQLALYCQYETGASANDIQLPPFYDFTIDQPGATWGIHHGICTFGNVEADPSSSDSSLTYERVVISSINNGPVQMWGDHASHQVSGFESTPCETFYRASRTSAPSGAVTTANAFSLTYERVQLSSSNGQSVELWGNRDFSANGFENTPCSGGVLWRPSVMWGIRPGTAVDIDFGDPNVEHADVSARELLHERPLVY</sequence>
<evidence type="ECO:0000313" key="1">
    <source>
        <dbReference type="EMBL" id="EJK50666.1"/>
    </source>
</evidence>
<dbReference type="EMBL" id="AGNL01043215">
    <property type="protein sequence ID" value="EJK50666.1"/>
    <property type="molecule type" value="Genomic_DNA"/>
</dbReference>
<protein>
    <submittedName>
        <fullName evidence="1">Uncharacterized protein</fullName>
    </submittedName>
</protein>
<name>K0RP59_THAOC</name>
<gene>
    <name evidence="1" type="ORF">THAOC_30295</name>
</gene>
<accession>K0RP59</accession>
<dbReference type="AlphaFoldDB" id="K0RP59"/>
<dbReference type="eggNOG" id="ENOG502RZNG">
    <property type="taxonomic scope" value="Eukaryota"/>
</dbReference>
<comment type="caution">
    <text evidence="1">The sequence shown here is derived from an EMBL/GenBank/DDBJ whole genome shotgun (WGS) entry which is preliminary data.</text>
</comment>
<feature type="non-terminal residue" evidence="1">
    <location>
        <position position="1"/>
    </location>
</feature>
<proteinExistence type="predicted"/>
<dbReference type="Proteomes" id="UP000266841">
    <property type="component" value="Unassembled WGS sequence"/>
</dbReference>